<dbReference type="AlphaFoldDB" id="D3AW34"/>
<reference evidence="2 3" key="1">
    <citation type="journal article" date="2011" name="Genome Res.">
        <title>Phylogeny-wide analysis of social amoeba genomes highlights ancient origins for complex intercellular communication.</title>
        <authorList>
            <person name="Heidel A.J."/>
            <person name="Lawal H.M."/>
            <person name="Felder M."/>
            <person name="Schilde C."/>
            <person name="Helps N.R."/>
            <person name="Tunggal B."/>
            <person name="Rivero F."/>
            <person name="John U."/>
            <person name="Schleicher M."/>
            <person name="Eichinger L."/>
            <person name="Platzer M."/>
            <person name="Noegel A.A."/>
            <person name="Schaap P."/>
            <person name="Gloeckner G."/>
        </authorList>
    </citation>
    <scope>NUCLEOTIDE SEQUENCE [LARGE SCALE GENOMIC DNA]</scope>
    <source>
        <strain evidence="3">ATCC 26659 / Pp 5 / PN500</strain>
    </source>
</reference>
<dbReference type="RefSeq" id="XP_020438612.1">
    <property type="nucleotide sequence ID" value="XM_020571338.1"/>
</dbReference>
<accession>D3AW34</accession>
<evidence type="ECO:0000256" key="1">
    <source>
        <dbReference type="SAM" id="MobiDB-lite"/>
    </source>
</evidence>
<proteinExistence type="predicted"/>
<comment type="caution">
    <text evidence="2">The sequence shown here is derived from an EMBL/GenBank/DDBJ whole genome shotgun (WGS) entry which is preliminary data.</text>
</comment>
<dbReference type="InParanoid" id="D3AW34"/>
<dbReference type="EMBL" id="ADBJ01000002">
    <property type="protein sequence ID" value="EFA86507.1"/>
    <property type="molecule type" value="Genomic_DNA"/>
</dbReference>
<dbReference type="Proteomes" id="UP000001396">
    <property type="component" value="Unassembled WGS sequence"/>
</dbReference>
<evidence type="ECO:0000313" key="2">
    <source>
        <dbReference type="EMBL" id="EFA86507.1"/>
    </source>
</evidence>
<gene>
    <name evidence="2" type="ORF">PPL_00301</name>
</gene>
<keyword evidence="3" id="KW-1185">Reference proteome</keyword>
<dbReference type="GeneID" id="31355835"/>
<name>D3AW34_HETP5</name>
<feature type="compositionally biased region" description="Low complexity" evidence="1">
    <location>
        <begin position="61"/>
        <end position="70"/>
    </location>
</feature>
<evidence type="ECO:0000313" key="3">
    <source>
        <dbReference type="Proteomes" id="UP000001396"/>
    </source>
</evidence>
<organism evidence="2 3">
    <name type="scientific">Heterostelium pallidum (strain ATCC 26659 / Pp 5 / PN500)</name>
    <name type="common">Cellular slime mold</name>
    <name type="synonym">Polysphondylium pallidum</name>
    <dbReference type="NCBI Taxonomy" id="670386"/>
    <lineage>
        <taxon>Eukaryota</taxon>
        <taxon>Amoebozoa</taxon>
        <taxon>Evosea</taxon>
        <taxon>Eumycetozoa</taxon>
        <taxon>Dictyostelia</taxon>
        <taxon>Acytosteliales</taxon>
        <taxon>Acytosteliaceae</taxon>
        <taxon>Heterostelium</taxon>
    </lineage>
</organism>
<sequence length="197" mass="22397">MSAASFVYFLRIKTASLFFMLAVISLSISLTFSQPIQVQHRLQPHYDRLNNKLYYSKIDNDNNNNDNENNNNRDHNDNSGSNNLNPCGYCKNGYFCLSIEESSSCIPTANDGIFDGTIVNNLKNTIKAVVFSLSTDDSRPIELTNVYNATFVEESNQLVIPDYDVIYYGENFIYGYDLKPTINLNLNLRSRKLLTIS</sequence>
<feature type="region of interest" description="Disordered" evidence="1">
    <location>
        <begin position="57"/>
        <end position="81"/>
    </location>
</feature>
<protein>
    <submittedName>
        <fullName evidence="2">Uncharacterized protein</fullName>
    </submittedName>
</protein>